<proteinExistence type="predicted"/>
<dbReference type="Proteomes" id="UP000043699">
    <property type="component" value="Unassembled WGS sequence"/>
</dbReference>
<protein>
    <submittedName>
        <fullName evidence="2">Demethylmenaquinone methyltransferase</fullName>
    </submittedName>
</protein>
<accession>A0A098EJX6</accession>
<feature type="domain" description="Methyltransferase type 11" evidence="1">
    <location>
        <begin position="46"/>
        <end position="143"/>
    </location>
</feature>
<keyword evidence="3" id="KW-1185">Reference proteome</keyword>
<keyword evidence="2" id="KW-0489">Methyltransferase</keyword>
<dbReference type="CDD" id="cd02440">
    <property type="entry name" value="AdoMet_MTases"/>
    <property type="match status" value="1"/>
</dbReference>
<dbReference type="PANTHER" id="PTHR43861:SF1">
    <property type="entry name" value="TRANS-ACONITATE 2-METHYLTRANSFERASE"/>
    <property type="match status" value="1"/>
</dbReference>
<reference evidence="2 3" key="1">
    <citation type="submission" date="2014-09" db="EMBL/GenBank/DDBJ databases">
        <authorList>
            <person name="Urmite Genomes Urmite Genomes"/>
        </authorList>
    </citation>
    <scope>NUCLEOTIDE SEQUENCE [LARGE SCALE GENOMIC DNA]</scope>
    <source>
        <strain evidence="2 3">ES2</strain>
    </source>
</reference>
<organism evidence="2 3">
    <name type="scientific">Planococcus massiliensis</name>
    <dbReference type="NCBI Taxonomy" id="1499687"/>
    <lineage>
        <taxon>Bacteria</taxon>
        <taxon>Bacillati</taxon>
        <taxon>Bacillota</taxon>
        <taxon>Bacilli</taxon>
        <taxon>Bacillales</taxon>
        <taxon>Caryophanaceae</taxon>
        <taxon>Planococcus</taxon>
    </lineage>
</organism>
<gene>
    <name evidence="2" type="primary">ubiE_2</name>
    <name evidence="2" type="ORF">BN1080_01565</name>
</gene>
<evidence type="ECO:0000313" key="2">
    <source>
        <dbReference type="EMBL" id="CEG22634.1"/>
    </source>
</evidence>
<dbReference type="PANTHER" id="PTHR43861">
    <property type="entry name" value="TRANS-ACONITATE 2-METHYLTRANSFERASE-RELATED"/>
    <property type="match status" value="1"/>
</dbReference>
<dbReference type="Gene3D" id="3.40.50.150">
    <property type="entry name" value="Vaccinia Virus protein VP39"/>
    <property type="match status" value="1"/>
</dbReference>
<evidence type="ECO:0000313" key="3">
    <source>
        <dbReference type="Proteomes" id="UP000043699"/>
    </source>
</evidence>
<dbReference type="AlphaFoldDB" id="A0A098EJX6"/>
<dbReference type="InterPro" id="IPR029063">
    <property type="entry name" value="SAM-dependent_MTases_sf"/>
</dbReference>
<dbReference type="RefSeq" id="WP_052651427.1">
    <property type="nucleotide sequence ID" value="NZ_CCXS01000001.1"/>
</dbReference>
<dbReference type="Pfam" id="PF08241">
    <property type="entry name" value="Methyltransf_11"/>
    <property type="match status" value="1"/>
</dbReference>
<sequence>MENNFAKHTHHHNGKVAYLESAARRAEFSPAQLLDQMLLQKTDKVLDFGAGTGYFTLPLAKKVEGTVYALDIDGAMLEMIRTKAEEQQIPNIQLIQGESNRIPLPNASIDHIVASLVLHEIHPLEETLQQFRNVLKIGGSLVCLELEPKRAPNEKAPRITYAELERKLEGSGMRIIKKQFLTDDLYLMIAENQ</sequence>
<keyword evidence="2" id="KW-0808">Transferase</keyword>
<dbReference type="GO" id="GO:0008757">
    <property type="term" value="F:S-adenosylmethionine-dependent methyltransferase activity"/>
    <property type="evidence" value="ECO:0007669"/>
    <property type="project" value="InterPro"/>
</dbReference>
<evidence type="ECO:0000259" key="1">
    <source>
        <dbReference type="Pfam" id="PF08241"/>
    </source>
</evidence>
<dbReference type="STRING" id="1499687.BN1080_01565"/>
<dbReference type="EMBL" id="CCXS01000001">
    <property type="protein sequence ID" value="CEG22634.1"/>
    <property type="molecule type" value="Genomic_DNA"/>
</dbReference>
<name>A0A098EJX6_9BACL</name>
<dbReference type="InterPro" id="IPR013216">
    <property type="entry name" value="Methyltransf_11"/>
</dbReference>
<dbReference type="SUPFAM" id="SSF53335">
    <property type="entry name" value="S-adenosyl-L-methionine-dependent methyltransferases"/>
    <property type="match status" value="1"/>
</dbReference>
<dbReference type="GO" id="GO:0032259">
    <property type="term" value="P:methylation"/>
    <property type="evidence" value="ECO:0007669"/>
    <property type="project" value="UniProtKB-KW"/>
</dbReference>